<keyword evidence="2" id="KW-1185">Reference proteome</keyword>
<accession>A8ZNX2</accession>
<organism evidence="1 2">
    <name type="scientific">Acaryochloris marina (strain MBIC 11017)</name>
    <dbReference type="NCBI Taxonomy" id="329726"/>
    <lineage>
        <taxon>Bacteria</taxon>
        <taxon>Bacillati</taxon>
        <taxon>Cyanobacteriota</taxon>
        <taxon>Cyanophyceae</taxon>
        <taxon>Acaryochloridales</taxon>
        <taxon>Acaryochloridaceae</taxon>
        <taxon>Acaryochloris</taxon>
    </lineage>
</organism>
<evidence type="ECO:0000313" key="1">
    <source>
        <dbReference type="EMBL" id="ABW32708.1"/>
    </source>
</evidence>
<dbReference type="HOGENOM" id="CLU_2519980_0_0_3"/>
<geneLocation type="plasmid" evidence="1 2">
    <name>pREB4</name>
</geneLocation>
<dbReference type="OrthoDB" id="585791at2"/>
<proteinExistence type="predicted"/>
<reference evidence="1 2" key="1">
    <citation type="journal article" date="2008" name="Proc. Natl. Acad. Sci. U.S.A.">
        <title>Niche adaptation and genome expansion in the chlorophyll d-producing cyanobacterium Acaryochloris marina.</title>
        <authorList>
            <person name="Swingley W.D."/>
            <person name="Chen M."/>
            <person name="Cheung P.C."/>
            <person name="Conrad A.L."/>
            <person name="Dejesa L.C."/>
            <person name="Hao J."/>
            <person name="Honchak B.M."/>
            <person name="Karbach L.E."/>
            <person name="Kurdoglu A."/>
            <person name="Lahiri S."/>
            <person name="Mastrian S.D."/>
            <person name="Miyashita H."/>
            <person name="Page L."/>
            <person name="Ramakrishna P."/>
            <person name="Satoh S."/>
            <person name="Sattley W.M."/>
            <person name="Shimada Y."/>
            <person name="Taylor H.L."/>
            <person name="Tomo T."/>
            <person name="Tsuchiya T."/>
            <person name="Wang Z.T."/>
            <person name="Raymond J."/>
            <person name="Mimuro M."/>
            <person name="Blankenship R.E."/>
            <person name="Touchman J.W."/>
        </authorList>
    </citation>
    <scope>NUCLEOTIDE SEQUENCE [LARGE SCALE GENOMIC DNA]</scope>
    <source>
        <strain evidence="2">MBIC 11017</strain>
        <plasmid evidence="2">Plasmid pREB4</plasmid>
    </source>
</reference>
<protein>
    <recommendedName>
        <fullName evidence="3">KOW domain-containing protein</fullName>
    </recommendedName>
</protein>
<name>A8ZNX2_ACAM1</name>
<gene>
    <name evidence="1" type="ordered locus">AM1_D0213</name>
</gene>
<evidence type="ECO:0000313" key="2">
    <source>
        <dbReference type="Proteomes" id="UP000000268"/>
    </source>
</evidence>
<dbReference type="Proteomes" id="UP000000268">
    <property type="component" value="Plasmid pREB4"/>
</dbReference>
<keyword evidence="1" id="KW-0614">Plasmid</keyword>
<sequence length="84" mass="9310">MKETNQNHLISASTEQKMLSNQRKISFGTSVEILKGPLRGCKGKIIGSTNDGVFFILKDFDSVQKDNSQFVEGPYLGCELKILS</sequence>
<dbReference type="EMBL" id="CP000841">
    <property type="protein sequence ID" value="ABW32708.1"/>
    <property type="molecule type" value="Genomic_DNA"/>
</dbReference>
<dbReference type="AlphaFoldDB" id="A8ZNX2"/>
<dbReference type="RefSeq" id="WP_010476529.1">
    <property type="nucleotide sequence ID" value="NC_009929.1"/>
</dbReference>
<dbReference type="KEGG" id="amr:AM1_D0213"/>
<evidence type="ECO:0008006" key="3">
    <source>
        <dbReference type="Google" id="ProtNLM"/>
    </source>
</evidence>